<dbReference type="InterPro" id="IPR003379">
    <property type="entry name" value="Carboxylase_cons_dom"/>
</dbReference>
<dbReference type="Gene3D" id="3.20.20.70">
    <property type="entry name" value="Aldolase class I"/>
    <property type="match status" value="1"/>
</dbReference>
<sequence length="461" mass="52501">MTKFVDTTLRDGQQSIIATRMKTSEFEPMLNKFDEIGFHSMEVWGGATYDSCIRYLDEDPWERLKIIRKKLKNTQIQMLLRGQNIVGYRNYADDVVELFINKVADYGMDIIRVFDALNDIRNLEKSIEVSKRRNIHVQGAISYTISPVHNLEFYLDFAKSLIEKGVDSIVIKDMAGLLTPKMAYQLVSELKKKFNIPIELHSHNTAGMASIAYQAAIDAGVDYIDTALSPFANASSQPAVEPFNFALGEPLNSDSLYDLANYFWKIRDNHKENDMRMVSIDSRILKAQIPGGMFSNLVSQLKSQKMIHLLDDVLKEVPRVRKDLGYPPLVTPTSQIVGVQAVLNVMYKERYKAITNEVKNYLKGMYGHPPAPVDEDLLKKALGNEKPITCRPADLLEPEVNKAREEICALAENDEDLLTYILFGEVGKNYLKKKYEKEIQVDFELVEENEAFSDDESVYPV</sequence>
<evidence type="ECO:0000259" key="1">
    <source>
        <dbReference type="PROSITE" id="PS50991"/>
    </source>
</evidence>
<dbReference type="PANTHER" id="PTHR43778">
    <property type="entry name" value="PYRUVATE CARBOXYLASE"/>
    <property type="match status" value="1"/>
</dbReference>
<dbReference type="InterPro" id="IPR013785">
    <property type="entry name" value="Aldolase_TIM"/>
</dbReference>
<dbReference type="SUPFAM" id="SSF51569">
    <property type="entry name" value="Aldolase"/>
    <property type="match status" value="1"/>
</dbReference>
<comment type="caution">
    <text evidence="2">The sequence shown here is derived from an EMBL/GenBank/DDBJ whole genome shotgun (WGS) entry which is preliminary data.</text>
</comment>
<protein>
    <submittedName>
        <fullName evidence="2">Oxaloacetate decarboxylase, alpha subunit</fullName>
    </submittedName>
</protein>
<reference evidence="2" key="1">
    <citation type="submission" date="2016-11" db="EMBL/GenBank/DDBJ databases">
        <authorList>
            <person name="Varghese N."/>
            <person name="Submissions S."/>
        </authorList>
    </citation>
    <scope>NUCLEOTIDE SEQUENCE [LARGE SCALE GENOMIC DNA]</scope>
    <source>
        <strain evidence="2">DSM 16785</strain>
    </source>
</reference>
<evidence type="ECO:0000313" key="2">
    <source>
        <dbReference type="EMBL" id="SHE59738.1"/>
    </source>
</evidence>
<dbReference type="PROSITE" id="PS50991">
    <property type="entry name" value="PYR_CT"/>
    <property type="match status" value="1"/>
</dbReference>
<dbReference type="GO" id="GO:0005737">
    <property type="term" value="C:cytoplasm"/>
    <property type="evidence" value="ECO:0007669"/>
    <property type="project" value="TreeGrafter"/>
</dbReference>
<proteinExistence type="predicted"/>
<dbReference type="Pfam" id="PF02436">
    <property type="entry name" value="PYC_OADA"/>
    <property type="match status" value="1"/>
</dbReference>
<evidence type="ECO:0000313" key="3">
    <source>
        <dbReference type="Proteomes" id="UP000184334"/>
    </source>
</evidence>
<feature type="domain" description="Pyruvate carboxyltransferase" evidence="1">
    <location>
        <begin position="2"/>
        <end position="263"/>
    </location>
</feature>
<dbReference type="OrthoDB" id="9807469at2"/>
<accession>A0A1M4USU0</accession>
<dbReference type="RefSeq" id="WP_072863603.1">
    <property type="nucleotide sequence ID" value="NZ_FQUI01000008.1"/>
</dbReference>
<organism evidence="2 3">
    <name type="scientific">Marinitoga hydrogenitolerans (strain DSM 16785 / JCM 12826 / AT1271)</name>
    <dbReference type="NCBI Taxonomy" id="1122195"/>
    <lineage>
        <taxon>Bacteria</taxon>
        <taxon>Thermotogati</taxon>
        <taxon>Thermotogota</taxon>
        <taxon>Thermotogae</taxon>
        <taxon>Petrotogales</taxon>
        <taxon>Petrotogaceae</taxon>
        <taxon>Marinitoga</taxon>
    </lineage>
</organism>
<dbReference type="GO" id="GO:0006094">
    <property type="term" value="P:gluconeogenesis"/>
    <property type="evidence" value="ECO:0007669"/>
    <property type="project" value="TreeGrafter"/>
</dbReference>
<dbReference type="CDD" id="cd07937">
    <property type="entry name" value="DRE_TIM_PC_TC_5S"/>
    <property type="match status" value="1"/>
</dbReference>
<name>A0A1M4USU0_MARH1</name>
<dbReference type="AlphaFoldDB" id="A0A1M4USU0"/>
<gene>
    <name evidence="2" type="ORF">SAMN02745164_00762</name>
</gene>
<dbReference type="InterPro" id="IPR055268">
    <property type="entry name" value="PCB-like"/>
</dbReference>
<dbReference type="STRING" id="1122195.SAMN02745164_00762"/>
<dbReference type="InterPro" id="IPR000891">
    <property type="entry name" value="PYR_CT"/>
</dbReference>
<dbReference type="NCBIfam" id="NF010644">
    <property type="entry name" value="PRK14041.1"/>
    <property type="match status" value="1"/>
</dbReference>
<keyword evidence="3" id="KW-1185">Reference proteome</keyword>
<dbReference type="SUPFAM" id="SSF89000">
    <property type="entry name" value="post-HMGL domain-like"/>
    <property type="match status" value="1"/>
</dbReference>
<dbReference type="NCBIfam" id="NF006761">
    <property type="entry name" value="PRK09282.1"/>
    <property type="match status" value="1"/>
</dbReference>
<dbReference type="EMBL" id="FQUI01000008">
    <property type="protein sequence ID" value="SHE59738.1"/>
    <property type="molecule type" value="Genomic_DNA"/>
</dbReference>
<dbReference type="GO" id="GO:0004736">
    <property type="term" value="F:pyruvate carboxylase activity"/>
    <property type="evidence" value="ECO:0007669"/>
    <property type="project" value="TreeGrafter"/>
</dbReference>
<dbReference type="Pfam" id="PF00682">
    <property type="entry name" value="HMGL-like"/>
    <property type="match status" value="1"/>
</dbReference>
<dbReference type="PANTHER" id="PTHR43778:SF2">
    <property type="entry name" value="PYRUVATE CARBOXYLASE, MITOCHONDRIAL"/>
    <property type="match status" value="1"/>
</dbReference>
<dbReference type="Proteomes" id="UP000184334">
    <property type="component" value="Unassembled WGS sequence"/>
</dbReference>